<reference evidence="4 5" key="1">
    <citation type="submission" date="2023-05" db="EMBL/GenBank/DDBJ databases">
        <title>Pseudodonghicola sp. nov.</title>
        <authorList>
            <person name="Huang J."/>
        </authorList>
    </citation>
    <scope>NUCLEOTIDE SEQUENCE [LARGE SCALE GENOMIC DNA]</scope>
    <source>
        <strain evidence="4 5">IC7</strain>
    </source>
</reference>
<evidence type="ECO:0000259" key="3">
    <source>
        <dbReference type="PROSITE" id="PS50222"/>
    </source>
</evidence>
<dbReference type="EMBL" id="JASNJD010000021">
    <property type="protein sequence ID" value="MDK3020035.1"/>
    <property type="molecule type" value="Genomic_DNA"/>
</dbReference>
<dbReference type="Pfam" id="PF13202">
    <property type="entry name" value="EF-hand_5"/>
    <property type="match status" value="1"/>
</dbReference>
<gene>
    <name evidence="4" type="ORF">QO033_20335</name>
</gene>
<dbReference type="Gene3D" id="1.10.238.10">
    <property type="entry name" value="EF-hand"/>
    <property type="match status" value="1"/>
</dbReference>
<keyword evidence="5" id="KW-1185">Reference proteome</keyword>
<feature type="domain" description="EF-hand" evidence="3">
    <location>
        <begin position="116"/>
        <end position="151"/>
    </location>
</feature>
<dbReference type="Proteomes" id="UP001243757">
    <property type="component" value="Unassembled WGS sequence"/>
</dbReference>
<proteinExistence type="predicted"/>
<dbReference type="SUPFAM" id="SSF47473">
    <property type="entry name" value="EF-hand"/>
    <property type="match status" value="1"/>
</dbReference>
<feature type="signal peptide" evidence="2">
    <location>
        <begin position="1"/>
        <end position="23"/>
    </location>
</feature>
<feature type="chain" id="PRO_5046783514" evidence="2">
    <location>
        <begin position="24"/>
        <end position="211"/>
    </location>
</feature>
<dbReference type="PROSITE" id="PS50222">
    <property type="entry name" value="EF_HAND_2"/>
    <property type="match status" value="1"/>
</dbReference>
<feature type="compositionally biased region" description="Low complexity" evidence="1">
    <location>
        <begin position="191"/>
        <end position="211"/>
    </location>
</feature>
<dbReference type="RefSeq" id="WP_224902704.1">
    <property type="nucleotide sequence ID" value="NZ_JASNJD010000021.1"/>
</dbReference>
<sequence>MKLYNTIATALVLTMAGAGLAVADSDHGHGFAGPIGMEQDPAAAGKANMMQEMMPMMLRMHAQMMGGAMMGSGPGGMGAMDAAMMGVGPGEMEMMDGAMMRMMMGPDMMGAMTPETGRKTMLARLEEFDKDGDGTLSLAEFEALYLAMTREVMVRRFQYLDADGDAKISEAEMGRPALRMEMNGSGGPMSGTGNTMDGPMGMMDGSGSSGN</sequence>
<dbReference type="InterPro" id="IPR002048">
    <property type="entry name" value="EF_hand_dom"/>
</dbReference>
<accession>A0ABT7F5Y9</accession>
<dbReference type="PROSITE" id="PS00018">
    <property type="entry name" value="EF_HAND_1"/>
    <property type="match status" value="1"/>
</dbReference>
<keyword evidence="2" id="KW-0732">Signal</keyword>
<name>A0ABT7F5Y9_9RHOB</name>
<comment type="caution">
    <text evidence="4">The sequence shown here is derived from an EMBL/GenBank/DDBJ whole genome shotgun (WGS) entry which is preliminary data.</text>
</comment>
<evidence type="ECO:0000313" key="4">
    <source>
        <dbReference type="EMBL" id="MDK3020035.1"/>
    </source>
</evidence>
<protein>
    <submittedName>
        <fullName evidence="4">Calcium-binding protein</fullName>
    </submittedName>
</protein>
<evidence type="ECO:0000256" key="2">
    <source>
        <dbReference type="SAM" id="SignalP"/>
    </source>
</evidence>
<evidence type="ECO:0000256" key="1">
    <source>
        <dbReference type="SAM" id="MobiDB-lite"/>
    </source>
</evidence>
<evidence type="ECO:0000313" key="5">
    <source>
        <dbReference type="Proteomes" id="UP001243757"/>
    </source>
</evidence>
<organism evidence="4 5">
    <name type="scientific">Pseudodonghicola flavimaris</name>
    <dbReference type="NCBI Taxonomy" id="3050036"/>
    <lineage>
        <taxon>Bacteria</taxon>
        <taxon>Pseudomonadati</taxon>
        <taxon>Pseudomonadota</taxon>
        <taxon>Alphaproteobacteria</taxon>
        <taxon>Rhodobacterales</taxon>
        <taxon>Paracoccaceae</taxon>
        <taxon>Pseudodonghicola</taxon>
    </lineage>
</organism>
<feature type="region of interest" description="Disordered" evidence="1">
    <location>
        <begin position="181"/>
        <end position="211"/>
    </location>
</feature>
<dbReference type="InterPro" id="IPR018247">
    <property type="entry name" value="EF_Hand_1_Ca_BS"/>
</dbReference>
<dbReference type="InterPro" id="IPR011992">
    <property type="entry name" value="EF-hand-dom_pair"/>
</dbReference>